<comment type="caution">
    <text evidence="4">Lacks conserved residue(s) required for the propagation of feature annotation.</text>
</comment>
<dbReference type="InterPro" id="IPR001406">
    <property type="entry name" value="PsdUridine_synth_TruA"/>
</dbReference>
<dbReference type="PANTHER" id="PTHR11142:SF0">
    <property type="entry name" value="TRNA PSEUDOURIDINE SYNTHASE-LIKE 1"/>
    <property type="match status" value="1"/>
</dbReference>
<comment type="similarity">
    <text evidence="1 4 5">Belongs to the tRNA pseudouridine synthase TruA family.</text>
</comment>
<name>A0ABM7ZGV9_9BACT</name>
<keyword evidence="2 4" id="KW-0819">tRNA processing</keyword>
<dbReference type="Proteomes" id="UP001062263">
    <property type="component" value="Chromosome"/>
</dbReference>
<dbReference type="EC" id="5.4.99.12" evidence="4"/>
<feature type="binding site" evidence="4">
    <location>
        <position position="112"/>
    </location>
    <ligand>
        <name>substrate</name>
    </ligand>
</feature>
<dbReference type="InterPro" id="IPR020094">
    <property type="entry name" value="TruA/RsuA/RluB/E/F_N"/>
</dbReference>
<accession>A0ABM7ZGV9</accession>
<keyword evidence="8" id="KW-1185">Reference proteome</keyword>
<evidence type="ECO:0000256" key="4">
    <source>
        <dbReference type="HAMAP-Rule" id="MF_00171"/>
    </source>
</evidence>
<dbReference type="InterPro" id="IPR020097">
    <property type="entry name" value="PsdUridine_synth_TruA_a/b_dom"/>
</dbReference>
<comment type="function">
    <text evidence="4">Formation of pseudouridine at positions 38, 39 and 40 in the anticodon stem and loop of transfer RNAs.</text>
</comment>
<dbReference type="SUPFAM" id="SSF55120">
    <property type="entry name" value="Pseudouridine synthase"/>
    <property type="match status" value="1"/>
</dbReference>
<dbReference type="InterPro" id="IPR020103">
    <property type="entry name" value="PsdUridine_synth_cat_dom_sf"/>
</dbReference>
<dbReference type="EMBL" id="AP025943">
    <property type="protein sequence ID" value="BDL43887.1"/>
    <property type="molecule type" value="Genomic_DNA"/>
</dbReference>
<dbReference type="InterPro" id="IPR020095">
    <property type="entry name" value="PsdUridine_synth_TruA_C"/>
</dbReference>
<evidence type="ECO:0000259" key="6">
    <source>
        <dbReference type="Pfam" id="PF01416"/>
    </source>
</evidence>
<evidence type="ECO:0000313" key="7">
    <source>
        <dbReference type="EMBL" id="BDL43887.1"/>
    </source>
</evidence>
<evidence type="ECO:0000256" key="1">
    <source>
        <dbReference type="ARBA" id="ARBA00009375"/>
    </source>
</evidence>
<proteinExistence type="inferred from homology"/>
<dbReference type="PANTHER" id="PTHR11142">
    <property type="entry name" value="PSEUDOURIDYLATE SYNTHASE"/>
    <property type="match status" value="1"/>
</dbReference>
<reference evidence="7" key="1">
    <citation type="submission" date="2022-06" db="EMBL/GenBank/DDBJ databases">
        <title>Akkermansia biwalacus sp. nov., an anaerobic mucin-degrading bacterium isolated from human intestine.</title>
        <authorList>
            <person name="Kobayashi Y."/>
            <person name="Inoue S."/>
            <person name="Kawahara T."/>
            <person name="Kohda N."/>
        </authorList>
    </citation>
    <scope>NUCLEOTIDE SEQUENCE</scope>
    <source>
        <strain evidence="7">WON2089</strain>
    </source>
</reference>
<protein>
    <recommendedName>
        <fullName evidence="4">tRNA pseudouridine synthase A</fullName>
        <ecNumber evidence="4">5.4.99.12</ecNumber>
    </recommendedName>
    <alternativeName>
        <fullName evidence="4">tRNA pseudouridine(38-40) synthase</fullName>
    </alternativeName>
    <alternativeName>
        <fullName evidence="4">tRNA pseudouridylate synthase I</fullName>
    </alternativeName>
    <alternativeName>
        <fullName evidence="4">tRNA-uridine isomerase I</fullName>
    </alternativeName>
</protein>
<organism evidence="7 8">
    <name type="scientific">Akkermansia biwaensis</name>
    <dbReference type="NCBI Taxonomy" id="2946555"/>
    <lineage>
        <taxon>Bacteria</taxon>
        <taxon>Pseudomonadati</taxon>
        <taxon>Verrucomicrobiota</taxon>
        <taxon>Verrucomicrobiia</taxon>
        <taxon>Verrucomicrobiales</taxon>
        <taxon>Akkermansiaceae</taxon>
        <taxon>Akkermansia</taxon>
    </lineage>
</organism>
<dbReference type="PIRSF" id="PIRSF001430">
    <property type="entry name" value="tRNA_psdUrid_synth"/>
    <property type="match status" value="1"/>
</dbReference>
<feature type="domain" description="Pseudouridine synthase I TruA alpha/beta" evidence="6">
    <location>
        <begin position="9"/>
        <end position="105"/>
    </location>
</feature>
<evidence type="ECO:0000256" key="2">
    <source>
        <dbReference type="ARBA" id="ARBA00022694"/>
    </source>
</evidence>
<dbReference type="NCBIfam" id="TIGR00071">
    <property type="entry name" value="hisT_truA"/>
    <property type="match status" value="1"/>
</dbReference>
<dbReference type="Pfam" id="PF01416">
    <property type="entry name" value="PseudoU_synth_1"/>
    <property type="match status" value="2"/>
</dbReference>
<gene>
    <name evidence="4 7" type="primary">truA</name>
    <name evidence="7" type="ORF">Abiwalacus_14610</name>
</gene>
<dbReference type="Gene3D" id="3.30.70.660">
    <property type="entry name" value="Pseudouridine synthase I, catalytic domain, C-terminal subdomain"/>
    <property type="match status" value="1"/>
</dbReference>
<evidence type="ECO:0000256" key="5">
    <source>
        <dbReference type="RuleBase" id="RU003792"/>
    </source>
</evidence>
<evidence type="ECO:0000256" key="3">
    <source>
        <dbReference type="ARBA" id="ARBA00023235"/>
    </source>
</evidence>
<sequence>MPRIRFTTAYDGRPYLGWQSQPGGRTVQDKLERAFSILFGEAVRIHGSGRTDAGVHALGQVFHVDAPDTHRIPADKWPAAINTRLPRTIRVIHAEYTDPGFHARFSATGKTYRYCISSEPILNPFDAGLVWHRPLAWSLDALEEAAGLFLGEHDFTAFAALRGNEPRPIPEDYFRRTITRADVRREGNRTFMTFTGTGFLYKMVRLMAGAAHEAARGKITLEELNRLIRSPRPDDKSPFCAPPDGLTLMQVHYPDCVPKNRPEQ</sequence>
<comment type="catalytic activity">
    <reaction evidence="4 5">
        <text>uridine(38/39/40) in tRNA = pseudouridine(38/39/40) in tRNA</text>
        <dbReference type="Rhea" id="RHEA:22376"/>
        <dbReference type="Rhea" id="RHEA-COMP:10085"/>
        <dbReference type="Rhea" id="RHEA-COMP:10087"/>
        <dbReference type="ChEBI" id="CHEBI:65314"/>
        <dbReference type="ChEBI" id="CHEBI:65315"/>
        <dbReference type="EC" id="5.4.99.12"/>
    </reaction>
</comment>
<dbReference type="RefSeq" id="WP_215435193.1">
    <property type="nucleotide sequence ID" value="NZ_AP025943.1"/>
</dbReference>
<feature type="active site" description="Nucleophile" evidence="4">
    <location>
        <position position="52"/>
    </location>
</feature>
<dbReference type="Gene3D" id="3.30.70.580">
    <property type="entry name" value="Pseudouridine synthase I, catalytic domain, N-terminal subdomain"/>
    <property type="match status" value="1"/>
</dbReference>
<dbReference type="HAMAP" id="MF_00171">
    <property type="entry name" value="TruA"/>
    <property type="match status" value="1"/>
</dbReference>
<keyword evidence="3 4" id="KW-0413">Isomerase</keyword>
<feature type="domain" description="Pseudouridine synthase I TruA alpha/beta" evidence="6">
    <location>
        <begin position="145"/>
        <end position="254"/>
    </location>
</feature>
<dbReference type="CDD" id="cd02570">
    <property type="entry name" value="PseudoU_synth_EcTruA"/>
    <property type="match status" value="1"/>
</dbReference>
<comment type="subunit">
    <text evidence="4">Homodimer.</text>
</comment>
<evidence type="ECO:0000313" key="8">
    <source>
        <dbReference type="Proteomes" id="UP001062263"/>
    </source>
</evidence>